<proteinExistence type="predicted"/>
<keyword evidence="1" id="KW-0175">Coiled coil</keyword>
<organism evidence="2">
    <name type="scientific">Pyramimonas obovata</name>
    <dbReference type="NCBI Taxonomy" id="1411642"/>
    <lineage>
        <taxon>Eukaryota</taxon>
        <taxon>Viridiplantae</taxon>
        <taxon>Chlorophyta</taxon>
        <taxon>Pyramimonadophyceae</taxon>
        <taxon>Pyramimonadales</taxon>
        <taxon>Pyramimonadaceae</taxon>
        <taxon>Pyramimonas</taxon>
        <taxon>Pyramimonas incertae sedis</taxon>
    </lineage>
</organism>
<feature type="coiled-coil region" evidence="1">
    <location>
        <begin position="43"/>
        <end position="91"/>
    </location>
</feature>
<gene>
    <name evidence="2" type="ORF">POBO1169_LOCUS3505</name>
</gene>
<name>A0A7S0MYF2_9CHLO</name>
<protein>
    <submittedName>
        <fullName evidence="2">Uncharacterized protein</fullName>
    </submittedName>
</protein>
<reference evidence="2" key="1">
    <citation type="submission" date="2021-01" db="EMBL/GenBank/DDBJ databases">
        <authorList>
            <person name="Corre E."/>
            <person name="Pelletier E."/>
            <person name="Niang G."/>
            <person name="Scheremetjew M."/>
            <person name="Finn R."/>
            <person name="Kale V."/>
            <person name="Holt S."/>
            <person name="Cochrane G."/>
            <person name="Meng A."/>
            <person name="Brown T."/>
            <person name="Cohen L."/>
        </authorList>
    </citation>
    <scope>NUCLEOTIDE SEQUENCE</scope>
    <source>
        <strain evidence="2">CCMP722</strain>
    </source>
</reference>
<evidence type="ECO:0000313" key="2">
    <source>
        <dbReference type="EMBL" id="CAD8654536.1"/>
    </source>
</evidence>
<dbReference type="EMBL" id="HBFA01006721">
    <property type="protein sequence ID" value="CAD8654536.1"/>
    <property type="molecule type" value="Transcribed_RNA"/>
</dbReference>
<dbReference type="AlphaFoldDB" id="A0A7S0MYF2"/>
<evidence type="ECO:0000256" key="1">
    <source>
        <dbReference type="SAM" id="Coils"/>
    </source>
</evidence>
<accession>A0A7S0MYF2</accession>
<sequence length="137" mass="15719">MDDGDYEPGQIPDDEDVSVDVNENEDCEDLYGDLYDDQGREGETLLKEKVRQLEAKFQSADKERSSIKRKLQEVETEVEQLREQNNTLTRNISCIYKTAKNDAARRDSEIKEMRIKLSACLACEVCNPPNKGKMIAR</sequence>